<accession>A0A6S7HS55</accession>
<dbReference type="SUPFAM" id="SSF56204">
    <property type="entry name" value="Hect, E3 ligase catalytic domain"/>
    <property type="match status" value="1"/>
</dbReference>
<evidence type="ECO:0000256" key="5">
    <source>
        <dbReference type="ARBA" id="ARBA00022786"/>
    </source>
</evidence>
<proteinExistence type="inferred from homology"/>
<dbReference type="SMART" id="SM00119">
    <property type="entry name" value="HECTc"/>
    <property type="match status" value="1"/>
</dbReference>
<dbReference type="InterPro" id="IPR041200">
    <property type="entry name" value="FKBP3_BTHB"/>
</dbReference>
<dbReference type="InterPro" id="IPR000569">
    <property type="entry name" value="HECT_dom"/>
</dbReference>
<keyword evidence="3" id="KW-0597">Phosphoprotein</keyword>
<comment type="similarity">
    <text evidence="2 7">Belongs to the UPL family. K-HECT subfamily.</text>
</comment>
<dbReference type="Gene3D" id="3.30.2410.10">
    <property type="entry name" value="Hect, E3 ligase catalytic domain"/>
    <property type="match status" value="1"/>
</dbReference>
<feature type="active site" description="Glycyl thioester intermediate" evidence="6">
    <location>
        <position position="731"/>
    </location>
</feature>
<dbReference type="Proteomes" id="UP001152795">
    <property type="component" value="Unassembled WGS sequence"/>
</dbReference>
<dbReference type="Pfam" id="PF18410">
    <property type="entry name" value="BTHB"/>
    <property type="match status" value="1"/>
</dbReference>
<evidence type="ECO:0000256" key="6">
    <source>
        <dbReference type="PROSITE-ProRule" id="PRU00104"/>
    </source>
</evidence>
<dbReference type="EC" id="2.3.2.26" evidence="7"/>
<evidence type="ECO:0000256" key="4">
    <source>
        <dbReference type="ARBA" id="ARBA00022679"/>
    </source>
</evidence>
<dbReference type="InterPro" id="IPR045322">
    <property type="entry name" value="HECTD1/TRIP12-like"/>
</dbReference>
<dbReference type="FunFam" id="3.30.2410.10:FF:000007">
    <property type="entry name" value="Putative E3 ubiquitin-protein ligase HECTD1"/>
    <property type="match status" value="1"/>
</dbReference>
<dbReference type="PROSITE" id="PS50237">
    <property type="entry name" value="HECT"/>
    <property type="match status" value="2"/>
</dbReference>
<dbReference type="GO" id="GO:0061630">
    <property type="term" value="F:ubiquitin protein ligase activity"/>
    <property type="evidence" value="ECO:0007669"/>
    <property type="project" value="UniProtKB-UniRule"/>
</dbReference>
<evidence type="ECO:0000256" key="2">
    <source>
        <dbReference type="ARBA" id="ARBA00006331"/>
    </source>
</evidence>
<dbReference type="PANTHER" id="PTHR45670">
    <property type="entry name" value="E3 UBIQUITIN-PROTEIN LIGASE TRIP12"/>
    <property type="match status" value="1"/>
</dbReference>
<dbReference type="Gene3D" id="1.10.720.80">
    <property type="match status" value="1"/>
</dbReference>
<protein>
    <recommendedName>
        <fullName evidence="7">E3 ubiquitin-protein ligase</fullName>
        <ecNumber evidence="7">2.3.2.26</ecNumber>
    </recommendedName>
</protein>
<gene>
    <name evidence="8" type="ORF">PACLA_8A060084</name>
</gene>
<dbReference type="UniPathway" id="UPA00143"/>
<sequence length="762" mass="85697">MCFRVVYNSVGNVTEARKSSGSGEENLDENKRWSVKYVVSHLGTDSLPKCDLINYLQDHADSAFLRKWKLTGSTKSIRKNRNCSQLVSAYKEFCKLYSPVLSKRGSASTSEQTSLVRKSSSSQSSVVSGHTSLDSVEDILKLVRLLYSISTTSMEEFGENADENYGFIIPSEEFSSKKITTKLIQQIKDPLMSSSGSLPSWCENVMSLYPMLFPFDTRQMYFNSTAFGCARTIIWLQTSRDAAVERSRTPSSRRDDQHEFSIGRLKHERIRISRDDGLLGSAIRVLNFHSERKAILEFEFEGEEGTGLGPTLEFYSLVAAALQEKSLGIFLCDDDTHDHVEQEVDIGHGIRAPGYYIQRAGGLFPAPLPQDGSEIERVCKLFTFLGIFLAKSLQDNRLVDLPLSRSFLKLLCNGGGDNSMVPTLPTTHGHASHLSLAEGLEDSCSYEEERESVRNLTTNELDRFRKLEEDENDINKLECELSKVSLIEEDLPKEQPKETENLYEPAIIVTGAFVQQLKELAAKKQEILNDSSLSKEEKKESLHSLQFTTTTGVTCHVEDLGLTFQYFPTSQVYQYSAVDLKADGEEQALTLGNIEEYIHLMTDFCLYSGIKKQMDAFRDGFNKVFPMEKLQPFSPSELQLMISGEQVPQWTKEDVLSYTEPKYGFTRDSPVYQRFVNVLADMSGEEKKAFLQFTTGCSSLPPGGLANLHPHLTVVRKEGEGDGSYPSVNTCVHYLKLPEYSSEEILREKLLAATKEKGFHLN</sequence>
<dbReference type="GO" id="GO:0016874">
    <property type="term" value="F:ligase activity"/>
    <property type="evidence" value="ECO:0007669"/>
    <property type="project" value="UniProtKB-KW"/>
</dbReference>
<comment type="function">
    <text evidence="7">E3 ubiquitin-protein ligase which accepts ubiquitin from an E2 ubiquitin-conjugating enzyme in the form of a thioester and then directly transfers the ubiquitin to targeted substrates.</text>
</comment>
<evidence type="ECO:0000256" key="7">
    <source>
        <dbReference type="RuleBase" id="RU369009"/>
    </source>
</evidence>
<dbReference type="EMBL" id="CACRXK020005967">
    <property type="protein sequence ID" value="CAB4007946.1"/>
    <property type="molecule type" value="Genomic_DNA"/>
</dbReference>
<evidence type="ECO:0000313" key="9">
    <source>
        <dbReference type="Proteomes" id="UP001152795"/>
    </source>
</evidence>
<dbReference type="Pfam" id="PF00632">
    <property type="entry name" value="HECT"/>
    <property type="match status" value="1"/>
</dbReference>
<reference evidence="8" key="1">
    <citation type="submission" date="2020-04" db="EMBL/GenBank/DDBJ databases">
        <authorList>
            <person name="Alioto T."/>
            <person name="Alioto T."/>
            <person name="Gomez Garrido J."/>
        </authorList>
    </citation>
    <scope>NUCLEOTIDE SEQUENCE</scope>
    <source>
        <strain evidence="8">A484AB</strain>
    </source>
</reference>
<dbReference type="OrthoDB" id="412600at2759"/>
<keyword evidence="8" id="KW-0436">Ligase</keyword>
<dbReference type="GO" id="GO:0070534">
    <property type="term" value="P:protein K63-linked ubiquitination"/>
    <property type="evidence" value="ECO:0007669"/>
    <property type="project" value="TreeGrafter"/>
</dbReference>
<dbReference type="InterPro" id="IPR035983">
    <property type="entry name" value="Hect_E3_ubiquitin_ligase"/>
</dbReference>
<dbReference type="GO" id="GO:0043161">
    <property type="term" value="P:proteasome-mediated ubiquitin-dependent protein catabolic process"/>
    <property type="evidence" value="ECO:0007669"/>
    <property type="project" value="TreeGrafter"/>
</dbReference>
<dbReference type="Gene3D" id="3.30.2160.10">
    <property type="entry name" value="Hect, E3 ligase catalytic domain"/>
    <property type="match status" value="1"/>
</dbReference>
<comment type="caution">
    <text evidence="8">The sequence shown here is derived from an EMBL/GenBank/DDBJ whole genome shotgun (WGS) entry which is preliminary data.</text>
</comment>
<dbReference type="GO" id="GO:0016607">
    <property type="term" value="C:nuclear speck"/>
    <property type="evidence" value="ECO:0007669"/>
    <property type="project" value="TreeGrafter"/>
</dbReference>
<evidence type="ECO:0000313" key="8">
    <source>
        <dbReference type="EMBL" id="CAB4007946.1"/>
    </source>
</evidence>
<dbReference type="AlphaFoldDB" id="A0A6S7HS55"/>
<comment type="caution">
    <text evidence="6">Lacks conserved residue(s) required for the propagation of feature annotation.</text>
</comment>
<evidence type="ECO:0000256" key="3">
    <source>
        <dbReference type="ARBA" id="ARBA00022553"/>
    </source>
</evidence>
<dbReference type="CDD" id="cd21062">
    <property type="entry name" value="BTHB_HectD1"/>
    <property type="match status" value="1"/>
</dbReference>
<comment type="catalytic activity">
    <reaction evidence="1 7">
        <text>S-ubiquitinyl-[E2 ubiquitin-conjugating enzyme]-L-cysteine + [acceptor protein]-L-lysine = [E2 ubiquitin-conjugating enzyme]-L-cysteine + N(6)-ubiquitinyl-[acceptor protein]-L-lysine.</text>
        <dbReference type="EC" id="2.3.2.26"/>
    </reaction>
</comment>
<organism evidence="8 9">
    <name type="scientific">Paramuricea clavata</name>
    <name type="common">Red gorgonian</name>
    <name type="synonym">Violescent sea-whip</name>
    <dbReference type="NCBI Taxonomy" id="317549"/>
    <lineage>
        <taxon>Eukaryota</taxon>
        <taxon>Metazoa</taxon>
        <taxon>Cnidaria</taxon>
        <taxon>Anthozoa</taxon>
        <taxon>Octocorallia</taxon>
        <taxon>Malacalcyonacea</taxon>
        <taxon>Plexauridae</taxon>
        <taxon>Paramuricea</taxon>
    </lineage>
</organism>
<evidence type="ECO:0000256" key="1">
    <source>
        <dbReference type="ARBA" id="ARBA00000885"/>
    </source>
</evidence>
<dbReference type="PANTHER" id="PTHR45670:SF1">
    <property type="entry name" value="E3 UBIQUITIN-PROTEIN LIGASE HECTD1"/>
    <property type="match status" value="1"/>
</dbReference>
<keyword evidence="4 7" id="KW-0808">Transferase</keyword>
<keyword evidence="9" id="KW-1185">Reference proteome</keyword>
<name>A0A6S7HS55_PARCT</name>
<comment type="pathway">
    <text evidence="7">Protein modification; protein ubiquitination.</text>
</comment>
<dbReference type="Gene3D" id="3.90.1750.10">
    <property type="entry name" value="Hect, E3 ligase catalytic domains"/>
    <property type="match status" value="2"/>
</dbReference>
<keyword evidence="5 6" id="KW-0833">Ubl conjugation pathway</keyword>